<dbReference type="AlphaFoldDB" id="A0A417XZG2"/>
<comment type="caution">
    <text evidence="1">The sequence shown here is derived from an EMBL/GenBank/DDBJ whole genome shotgun (WGS) entry which is preliminary data.</text>
</comment>
<name>A0A417XZG2_9ACTN</name>
<proteinExistence type="predicted"/>
<protein>
    <recommendedName>
        <fullName evidence="3">SCP2 domain-containing protein</fullName>
    </recommendedName>
</protein>
<dbReference type="Proteomes" id="UP000283644">
    <property type="component" value="Unassembled WGS sequence"/>
</dbReference>
<evidence type="ECO:0008006" key="3">
    <source>
        <dbReference type="Google" id="ProtNLM"/>
    </source>
</evidence>
<dbReference type="EMBL" id="QXGH01000022">
    <property type="protein sequence ID" value="RHW25734.1"/>
    <property type="molecule type" value="Genomic_DNA"/>
</dbReference>
<evidence type="ECO:0000313" key="2">
    <source>
        <dbReference type="Proteomes" id="UP000283644"/>
    </source>
</evidence>
<organism evidence="1 2">
    <name type="scientific">Nocardioides immobilis</name>
    <dbReference type="NCBI Taxonomy" id="2049295"/>
    <lineage>
        <taxon>Bacteria</taxon>
        <taxon>Bacillati</taxon>
        <taxon>Actinomycetota</taxon>
        <taxon>Actinomycetes</taxon>
        <taxon>Propionibacteriales</taxon>
        <taxon>Nocardioidaceae</taxon>
        <taxon>Nocardioides</taxon>
    </lineage>
</organism>
<gene>
    <name evidence="1" type="ORF">D0Z08_18360</name>
</gene>
<reference evidence="1 2" key="1">
    <citation type="submission" date="2018-09" db="EMBL/GenBank/DDBJ databases">
        <title>Genome sequencing of Nocardioides immobilis CCTCC AB 2017083 for comparison to Nocardioides silvaticus.</title>
        <authorList>
            <person name="Li C."/>
            <person name="Wang G."/>
        </authorList>
    </citation>
    <scope>NUCLEOTIDE SEQUENCE [LARGE SCALE GENOMIC DNA]</scope>
    <source>
        <strain evidence="1 2">CCTCC AB 2017083</strain>
    </source>
</reference>
<evidence type="ECO:0000313" key="1">
    <source>
        <dbReference type="EMBL" id="RHW25734.1"/>
    </source>
</evidence>
<keyword evidence="2" id="KW-1185">Reference proteome</keyword>
<sequence length="140" mass="15047">MEVVMHLNCPDEVVRYVGATLRDALSDPLVLALIGDHHMRIRIGLVDPDCVLYVDTKEHDVRMGADSDATDGLIAMAGDTALAYLLGRVDLETAIESGSVVAAGESRALLRLLGHDSTLPDVCERVLRREGRSDLLALAG</sequence>
<accession>A0A417XZG2</accession>